<evidence type="ECO:0000313" key="4">
    <source>
        <dbReference type="Proteomes" id="UP000823913"/>
    </source>
</evidence>
<reference evidence="3" key="2">
    <citation type="journal article" date="2021" name="PeerJ">
        <title>Extensive microbial diversity within the chicken gut microbiome revealed by metagenomics and culture.</title>
        <authorList>
            <person name="Gilroy R."/>
            <person name="Ravi A."/>
            <person name="Getino M."/>
            <person name="Pursley I."/>
            <person name="Horton D.L."/>
            <person name="Alikhan N.F."/>
            <person name="Baker D."/>
            <person name="Gharbi K."/>
            <person name="Hall N."/>
            <person name="Watson M."/>
            <person name="Adriaenssens E.M."/>
            <person name="Foster-Nyarko E."/>
            <person name="Jarju S."/>
            <person name="Secka A."/>
            <person name="Antonio M."/>
            <person name="Oren A."/>
            <person name="Chaudhuri R.R."/>
            <person name="La Ragione R."/>
            <person name="Hildebrand F."/>
            <person name="Pallen M.J."/>
        </authorList>
    </citation>
    <scope>NUCLEOTIDE SEQUENCE</scope>
    <source>
        <strain evidence="3">ChiW16-3235</strain>
    </source>
</reference>
<gene>
    <name evidence="3" type="ORF">IAB94_01560</name>
</gene>
<sequence>MDGVTQFFGNIFSHISALPFGQLIVIALGVYGGLMAVYAALCALSPRLRSVSKKPVLHFITVFSVVFLGLLLIEMSMNEALFFAALFWLAGYLYYGALCALARPRARTAPRPSNYVSSLPPRAAPREVPREVPPAANSGVRLDHALSIADKLLLKPLSRADRQELEKIKTTLTVIQVKGNPTAQEGEIINGQFNALVKLMAKYGY</sequence>
<feature type="transmembrane region" description="Helical" evidence="2">
    <location>
        <begin position="20"/>
        <end position="44"/>
    </location>
</feature>
<keyword evidence="2" id="KW-0812">Transmembrane</keyword>
<dbReference type="EMBL" id="DVHK01000038">
    <property type="protein sequence ID" value="HIR66715.1"/>
    <property type="molecule type" value="Genomic_DNA"/>
</dbReference>
<keyword evidence="2" id="KW-0472">Membrane</keyword>
<feature type="transmembrane region" description="Helical" evidence="2">
    <location>
        <begin position="81"/>
        <end position="102"/>
    </location>
</feature>
<proteinExistence type="predicted"/>
<reference evidence="3" key="1">
    <citation type="submission" date="2020-10" db="EMBL/GenBank/DDBJ databases">
        <authorList>
            <person name="Gilroy R."/>
        </authorList>
    </citation>
    <scope>NUCLEOTIDE SEQUENCE</scope>
    <source>
        <strain evidence="3">ChiW16-3235</strain>
    </source>
</reference>
<feature type="transmembrane region" description="Helical" evidence="2">
    <location>
        <begin position="56"/>
        <end position="75"/>
    </location>
</feature>
<name>A0A9D1E5A9_9FIRM</name>
<evidence type="ECO:0000313" key="3">
    <source>
        <dbReference type="EMBL" id="HIR66715.1"/>
    </source>
</evidence>
<protein>
    <submittedName>
        <fullName evidence="3">Uncharacterized protein</fullName>
    </submittedName>
</protein>
<evidence type="ECO:0000256" key="2">
    <source>
        <dbReference type="SAM" id="Phobius"/>
    </source>
</evidence>
<comment type="caution">
    <text evidence="3">The sequence shown here is derived from an EMBL/GenBank/DDBJ whole genome shotgun (WGS) entry which is preliminary data.</text>
</comment>
<feature type="region of interest" description="Disordered" evidence="1">
    <location>
        <begin position="109"/>
        <end position="132"/>
    </location>
</feature>
<dbReference type="AlphaFoldDB" id="A0A9D1E5A9"/>
<organism evidence="3 4">
    <name type="scientific">Candidatus Coproplasma avicola</name>
    <dbReference type="NCBI Taxonomy" id="2840744"/>
    <lineage>
        <taxon>Bacteria</taxon>
        <taxon>Bacillati</taxon>
        <taxon>Bacillota</taxon>
        <taxon>Clostridia</taxon>
        <taxon>Eubacteriales</taxon>
        <taxon>Candidatus Coproplasma</taxon>
    </lineage>
</organism>
<keyword evidence="2" id="KW-1133">Transmembrane helix</keyword>
<evidence type="ECO:0000256" key="1">
    <source>
        <dbReference type="SAM" id="MobiDB-lite"/>
    </source>
</evidence>
<dbReference type="Proteomes" id="UP000823913">
    <property type="component" value="Unassembled WGS sequence"/>
</dbReference>
<accession>A0A9D1E5A9</accession>